<dbReference type="Proteomes" id="UP001412067">
    <property type="component" value="Unassembled WGS sequence"/>
</dbReference>
<proteinExistence type="predicted"/>
<dbReference type="EMBL" id="JBBWWR010000009">
    <property type="protein sequence ID" value="KAK8961642.1"/>
    <property type="molecule type" value="Genomic_DNA"/>
</dbReference>
<evidence type="ECO:0000256" key="1">
    <source>
        <dbReference type="SAM" id="SignalP"/>
    </source>
</evidence>
<accession>A0ABR2MCP1</accession>
<keyword evidence="3" id="KW-1185">Reference proteome</keyword>
<feature type="signal peptide" evidence="1">
    <location>
        <begin position="1"/>
        <end position="25"/>
    </location>
</feature>
<organism evidence="2 3">
    <name type="scientific">Platanthera guangdongensis</name>
    <dbReference type="NCBI Taxonomy" id="2320717"/>
    <lineage>
        <taxon>Eukaryota</taxon>
        <taxon>Viridiplantae</taxon>
        <taxon>Streptophyta</taxon>
        <taxon>Embryophyta</taxon>
        <taxon>Tracheophyta</taxon>
        <taxon>Spermatophyta</taxon>
        <taxon>Magnoliopsida</taxon>
        <taxon>Liliopsida</taxon>
        <taxon>Asparagales</taxon>
        <taxon>Orchidaceae</taxon>
        <taxon>Orchidoideae</taxon>
        <taxon>Orchideae</taxon>
        <taxon>Orchidinae</taxon>
        <taxon>Platanthera</taxon>
    </lineage>
</organism>
<evidence type="ECO:0000313" key="2">
    <source>
        <dbReference type="EMBL" id="KAK8961642.1"/>
    </source>
</evidence>
<protein>
    <submittedName>
        <fullName evidence="2">Uncharacterized protein</fullName>
    </submittedName>
</protein>
<name>A0ABR2MCP1_9ASPA</name>
<reference evidence="2 3" key="1">
    <citation type="journal article" date="2022" name="Nat. Plants">
        <title>Genomes of leafy and leafless Platanthera orchids illuminate the evolution of mycoheterotrophy.</title>
        <authorList>
            <person name="Li M.H."/>
            <person name="Liu K.W."/>
            <person name="Li Z."/>
            <person name="Lu H.C."/>
            <person name="Ye Q.L."/>
            <person name="Zhang D."/>
            <person name="Wang J.Y."/>
            <person name="Li Y.F."/>
            <person name="Zhong Z.M."/>
            <person name="Liu X."/>
            <person name="Yu X."/>
            <person name="Liu D.K."/>
            <person name="Tu X.D."/>
            <person name="Liu B."/>
            <person name="Hao Y."/>
            <person name="Liao X.Y."/>
            <person name="Jiang Y.T."/>
            <person name="Sun W.H."/>
            <person name="Chen J."/>
            <person name="Chen Y.Q."/>
            <person name="Ai Y."/>
            <person name="Zhai J.W."/>
            <person name="Wu S.S."/>
            <person name="Zhou Z."/>
            <person name="Hsiao Y.Y."/>
            <person name="Wu W.L."/>
            <person name="Chen Y.Y."/>
            <person name="Lin Y.F."/>
            <person name="Hsu J.L."/>
            <person name="Li C.Y."/>
            <person name="Wang Z.W."/>
            <person name="Zhao X."/>
            <person name="Zhong W.Y."/>
            <person name="Ma X.K."/>
            <person name="Ma L."/>
            <person name="Huang J."/>
            <person name="Chen G.Z."/>
            <person name="Huang M.Z."/>
            <person name="Huang L."/>
            <person name="Peng D.H."/>
            <person name="Luo Y.B."/>
            <person name="Zou S.Q."/>
            <person name="Chen S.P."/>
            <person name="Lan S."/>
            <person name="Tsai W.C."/>
            <person name="Van de Peer Y."/>
            <person name="Liu Z.J."/>
        </authorList>
    </citation>
    <scope>NUCLEOTIDE SEQUENCE [LARGE SCALE GENOMIC DNA]</scope>
    <source>
        <strain evidence="2">Lor288</strain>
    </source>
</reference>
<comment type="caution">
    <text evidence="2">The sequence shown here is derived from an EMBL/GenBank/DDBJ whole genome shotgun (WGS) entry which is preliminary data.</text>
</comment>
<sequence length="121" mass="13451">MEQRIDCFSLLSLLLFLSFSSLCECRSPKHLKNLRGKDGFKVVKHLDYSFPPSEDALLGPSSSPQTFSPYCVYPSPLPITPILPIVSPPLPPTTTIPPFVTPNPLRMLPKPAQVQPNHTRL</sequence>
<feature type="chain" id="PRO_5045083486" evidence="1">
    <location>
        <begin position="26"/>
        <end position="121"/>
    </location>
</feature>
<gene>
    <name evidence="2" type="ORF">KSP40_PGU008289</name>
</gene>
<keyword evidence="1" id="KW-0732">Signal</keyword>
<evidence type="ECO:0000313" key="3">
    <source>
        <dbReference type="Proteomes" id="UP001412067"/>
    </source>
</evidence>